<comment type="caution">
    <text evidence="1">The sequence shown here is derived from an EMBL/GenBank/DDBJ whole genome shotgun (WGS) entry which is preliminary data.</text>
</comment>
<dbReference type="AlphaFoldDB" id="A0A812SX73"/>
<gene>
    <name evidence="1" type="ORF">SNEC2469_LOCUS14092</name>
</gene>
<dbReference type="OrthoDB" id="10306032at2759"/>
<feature type="non-terminal residue" evidence="1">
    <location>
        <position position="1"/>
    </location>
</feature>
<evidence type="ECO:0000313" key="2">
    <source>
        <dbReference type="Proteomes" id="UP000601435"/>
    </source>
</evidence>
<dbReference type="EMBL" id="CAJNJA010022553">
    <property type="protein sequence ID" value="CAE7495371.1"/>
    <property type="molecule type" value="Genomic_DNA"/>
</dbReference>
<dbReference type="Gene3D" id="3.30.830.10">
    <property type="entry name" value="Metalloenzyme, LuxS/M16 peptidase-like"/>
    <property type="match status" value="1"/>
</dbReference>
<dbReference type="Proteomes" id="UP000601435">
    <property type="component" value="Unassembled WGS sequence"/>
</dbReference>
<dbReference type="SUPFAM" id="SSF63411">
    <property type="entry name" value="LuxS/MPP-like metallohydrolase"/>
    <property type="match status" value="1"/>
</dbReference>
<accession>A0A812SX73</accession>
<proteinExistence type="predicted"/>
<protein>
    <submittedName>
        <fullName evidence="1">Uncharacterized protein</fullName>
    </submittedName>
</protein>
<name>A0A812SX73_9DINO</name>
<keyword evidence="2" id="KW-1185">Reference proteome</keyword>
<sequence>EQTDSTGTMCLVVFYTTPLGFNKSEAILDVFFAYLGALRAQGVDMDLYKSLQDMVKLQWNWKQEADPYGTVSDLAEAVQTLRWYIILHHIMLYILYYIA</sequence>
<evidence type="ECO:0000313" key="1">
    <source>
        <dbReference type="EMBL" id="CAE7495371.1"/>
    </source>
</evidence>
<dbReference type="InterPro" id="IPR011249">
    <property type="entry name" value="Metalloenz_LuxS/M16"/>
</dbReference>
<reference evidence="1" key="1">
    <citation type="submission" date="2021-02" db="EMBL/GenBank/DDBJ databases">
        <authorList>
            <person name="Dougan E. K."/>
            <person name="Rhodes N."/>
            <person name="Thang M."/>
            <person name="Chan C."/>
        </authorList>
    </citation>
    <scope>NUCLEOTIDE SEQUENCE</scope>
</reference>
<dbReference type="GO" id="GO:0046872">
    <property type="term" value="F:metal ion binding"/>
    <property type="evidence" value="ECO:0007669"/>
    <property type="project" value="InterPro"/>
</dbReference>
<organism evidence="1 2">
    <name type="scientific">Symbiodinium necroappetens</name>
    <dbReference type="NCBI Taxonomy" id="1628268"/>
    <lineage>
        <taxon>Eukaryota</taxon>
        <taxon>Sar</taxon>
        <taxon>Alveolata</taxon>
        <taxon>Dinophyceae</taxon>
        <taxon>Suessiales</taxon>
        <taxon>Symbiodiniaceae</taxon>
        <taxon>Symbiodinium</taxon>
    </lineage>
</organism>